<dbReference type="Pfam" id="PF05380">
    <property type="entry name" value="Peptidase_A17"/>
    <property type="match status" value="1"/>
</dbReference>
<dbReference type="InterPro" id="IPR008042">
    <property type="entry name" value="Retrotrans_Pao"/>
</dbReference>
<evidence type="ECO:0000313" key="1">
    <source>
        <dbReference type="EMBL" id="GIY06673.1"/>
    </source>
</evidence>
<gene>
    <name evidence="1" type="primary">AVEN_39369_1</name>
    <name evidence="1" type="ORF">CEXT_245211</name>
</gene>
<keyword evidence="2" id="KW-1185">Reference proteome</keyword>
<keyword evidence="1" id="KW-0808">Transferase</keyword>
<accession>A0AAV4QAG7</accession>
<dbReference type="GO" id="GO:0003964">
    <property type="term" value="F:RNA-directed DNA polymerase activity"/>
    <property type="evidence" value="ECO:0007669"/>
    <property type="project" value="UniProtKB-KW"/>
</dbReference>
<comment type="caution">
    <text evidence="1">The sequence shown here is derived from an EMBL/GenBank/DDBJ whole genome shotgun (WGS) entry which is preliminary data.</text>
</comment>
<proteinExistence type="predicted"/>
<dbReference type="AlphaFoldDB" id="A0AAV4QAG7"/>
<dbReference type="PANTHER" id="PTHR47331:SF1">
    <property type="entry name" value="GAG-LIKE PROTEIN"/>
    <property type="match status" value="1"/>
</dbReference>
<keyword evidence="1" id="KW-0548">Nucleotidyltransferase</keyword>
<dbReference type="PANTHER" id="PTHR47331">
    <property type="entry name" value="PHD-TYPE DOMAIN-CONTAINING PROTEIN"/>
    <property type="match status" value="1"/>
</dbReference>
<evidence type="ECO:0000313" key="2">
    <source>
        <dbReference type="Proteomes" id="UP001054945"/>
    </source>
</evidence>
<sequence length="100" mass="11419">MVPAKLILQEAWATEANWDLPSPDELKSRFSTWYHGLSCISQLKFEWRIGHGKRDSWSLHIFCDASKNAYATVIFLRSESSGQAYVKFVAAKSRISPLKN</sequence>
<protein>
    <submittedName>
        <fullName evidence="1">Reverse transcriptase</fullName>
    </submittedName>
</protein>
<dbReference type="EMBL" id="BPLR01005987">
    <property type="protein sequence ID" value="GIY06673.1"/>
    <property type="molecule type" value="Genomic_DNA"/>
</dbReference>
<dbReference type="Proteomes" id="UP001054945">
    <property type="component" value="Unassembled WGS sequence"/>
</dbReference>
<name>A0AAV4QAG7_CAEEX</name>
<reference evidence="1 2" key="1">
    <citation type="submission" date="2021-06" db="EMBL/GenBank/DDBJ databases">
        <title>Caerostris extrusa draft genome.</title>
        <authorList>
            <person name="Kono N."/>
            <person name="Arakawa K."/>
        </authorList>
    </citation>
    <scope>NUCLEOTIDE SEQUENCE [LARGE SCALE GENOMIC DNA]</scope>
</reference>
<keyword evidence="1" id="KW-0695">RNA-directed DNA polymerase</keyword>
<organism evidence="1 2">
    <name type="scientific">Caerostris extrusa</name>
    <name type="common">Bark spider</name>
    <name type="synonym">Caerostris bankana</name>
    <dbReference type="NCBI Taxonomy" id="172846"/>
    <lineage>
        <taxon>Eukaryota</taxon>
        <taxon>Metazoa</taxon>
        <taxon>Ecdysozoa</taxon>
        <taxon>Arthropoda</taxon>
        <taxon>Chelicerata</taxon>
        <taxon>Arachnida</taxon>
        <taxon>Araneae</taxon>
        <taxon>Araneomorphae</taxon>
        <taxon>Entelegynae</taxon>
        <taxon>Araneoidea</taxon>
        <taxon>Araneidae</taxon>
        <taxon>Caerostris</taxon>
    </lineage>
</organism>